<gene>
    <name evidence="9" type="ORF">TrLO_g12549</name>
</gene>
<dbReference type="GO" id="GO:0003723">
    <property type="term" value="F:RNA binding"/>
    <property type="evidence" value="ECO:0007669"/>
    <property type="project" value="InterPro"/>
</dbReference>
<dbReference type="SUPFAM" id="SSF55120">
    <property type="entry name" value="Pseudouridine synthase"/>
    <property type="match status" value="1"/>
</dbReference>
<dbReference type="InterPro" id="IPR001406">
    <property type="entry name" value="PsdUridine_synth_TruA"/>
</dbReference>
<dbReference type="InterPro" id="IPR020097">
    <property type="entry name" value="PsdUridine_synth_TruA_a/b_dom"/>
</dbReference>
<evidence type="ECO:0000256" key="4">
    <source>
        <dbReference type="PIRSR" id="PIRSR001430-1"/>
    </source>
</evidence>
<comment type="similarity">
    <text evidence="1 6">Belongs to the tRNA pseudouridine synthase TruA family.</text>
</comment>
<evidence type="ECO:0000256" key="6">
    <source>
        <dbReference type="RuleBase" id="RU003792"/>
    </source>
</evidence>
<dbReference type="GO" id="GO:0031119">
    <property type="term" value="P:tRNA pseudouridine synthesis"/>
    <property type="evidence" value="ECO:0007669"/>
    <property type="project" value="TreeGrafter"/>
</dbReference>
<evidence type="ECO:0000256" key="5">
    <source>
        <dbReference type="PIRSR" id="PIRSR001430-2"/>
    </source>
</evidence>
<dbReference type="AlphaFoldDB" id="A0A9W7DVS7"/>
<feature type="signal peptide" evidence="7">
    <location>
        <begin position="1"/>
        <end position="21"/>
    </location>
</feature>
<keyword evidence="2 6" id="KW-0819">tRNA processing</keyword>
<feature type="domain" description="Pseudouridine synthase I TruA alpha/beta" evidence="8">
    <location>
        <begin position="174"/>
        <end position="275"/>
    </location>
</feature>
<dbReference type="Gene3D" id="3.30.70.660">
    <property type="entry name" value="Pseudouridine synthase I, catalytic domain, C-terminal subdomain"/>
    <property type="match status" value="1"/>
</dbReference>
<evidence type="ECO:0000256" key="3">
    <source>
        <dbReference type="ARBA" id="ARBA00023235"/>
    </source>
</evidence>
<comment type="caution">
    <text evidence="9">The sequence shown here is derived from an EMBL/GenBank/DDBJ whole genome shotgun (WGS) entry which is preliminary data.</text>
</comment>
<dbReference type="Proteomes" id="UP001165122">
    <property type="component" value="Unassembled WGS sequence"/>
</dbReference>
<evidence type="ECO:0000259" key="8">
    <source>
        <dbReference type="Pfam" id="PF01416"/>
    </source>
</evidence>
<evidence type="ECO:0000256" key="1">
    <source>
        <dbReference type="ARBA" id="ARBA00009375"/>
    </source>
</evidence>
<keyword evidence="3 6" id="KW-0413">Isomerase</keyword>
<dbReference type="PIRSF" id="PIRSF001430">
    <property type="entry name" value="tRNA_psdUrid_synth"/>
    <property type="match status" value="1"/>
</dbReference>
<feature type="active site" description="Nucleophile" evidence="4">
    <location>
        <position position="70"/>
    </location>
</feature>
<dbReference type="PANTHER" id="PTHR11142">
    <property type="entry name" value="PSEUDOURIDYLATE SYNTHASE"/>
    <property type="match status" value="1"/>
</dbReference>
<dbReference type="InterPro" id="IPR020094">
    <property type="entry name" value="TruA/RsuA/RluB/E/F_N"/>
</dbReference>
<organism evidence="9 10">
    <name type="scientific">Triparma laevis f. longispina</name>
    <dbReference type="NCBI Taxonomy" id="1714387"/>
    <lineage>
        <taxon>Eukaryota</taxon>
        <taxon>Sar</taxon>
        <taxon>Stramenopiles</taxon>
        <taxon>Ochrophyta</taxon>
        <taxon>Bolidophyceae</taxon>
        <taxon>Parmales</taxon>
        <taxon>Triparmaceae</taxon>
        <taxon>Triparma</taxon>
    </lineage>
</organism>
<sequence>MPSNPTLLLLIILLSIPSSTSLSHYLVILRYTGSQFHGVQLNPPQRTVLSVLNEDLKGLCTNFKIASRTDKGVNALGQCCTFDSEVDDSALNVAVLNERLPEDLRVTSLKIVNDNFNVHASKWKRYRYRLTSKDDDLNMSVFRKCASHANRGSNESRKKIKHFKELDVESMHRAASYIVGSHDFAKFQAKNSDKKTSQRTITRCDVEVNDASIEMVIEGNGFLYKMVRILAGSILTVGLGFGEAEGVKEVLEGGEGRVGPTMPPERLCLEHIEYDEFT</sequence>
<proteinExistence type="inferred from homology"/>
<dbReference type="Gene3D" id="3.30.70.580">
    <property type="entry name" value="Pseudouridine synthase I, catalytic domain, N-terminal subdomain"/>
    <property type="match status" value="1"/>
</dbReference>
<evidence type="ECO:0000256" key="7">
    <source>
        <dbReference type="SAM" id="SignalP"/>
    </source>
</evidence>
<dbReference type="Pfam" id="PF01416">
    <property type="entry name" value="PseudoU_synth_1"/>
    <property type="match status" value="1"/>
</dbReference>
<comment type="catalytic activity">
    <reaction evidence="6">
        <text>uridine(38/39/40) in tRNA = pseudouridine(38/39/40) in tRNA</text>
        <dbReference type="Rhea" id="RHEA:22376"/>
        <dbReference type="Rhea" id="RHEA-COMP:10085"/>
        <dbReference type="Rhea" id="RHEA-COMP:10087"/>
        <dbReference type="ChEBI" id="CHEBI:65314"/>
        <dbReference type="ChEBI" id="CHEBI:65315"/>
        <dbReference type="EC" id="5.4.99.12"/>
    </reaction>
</comment>
<evidence type="ECO:0000313" key="10">
    <source>
        <dbReference type="Proteomes" id="UP001165122"/>
    </source>
</evidence>
<dbReference type="NCBIfam" id="TIGR00071">
    <property type="entry name" value="hisT_truA"/>
    <property type="match status" value="1"/>
</dbReference>
<dbReference type="HAMAP" id="MF_00171">
    <property type="entry name" value="TruA"/>
    <property type="match status" value="1"/>
</dbReference>
<protein>
    <recommendedName>
        <fullName evidence="6">tRNA pseudouridine synthase</fullName>
        <ecNumber evidence="6">5.4.99.12</ecNumber>
    </recommendedName>
</protein>
<dbReference type="OrthoDB" id="271910at2759"/>
<dbReference type="InterPro" id="IPR020095">
    <property type="entry name" value="PsdUridine_synth_TruA_C"/>
</dbReference>
<keyword evidence="7" id="KW-0732">Signal</keyword>
<feature type="binding site" evidence="5">
    <location>
        <position position="126"/>
    </location>
    <ligand>
        <name>substrate</name>
    </ligand>
</feature>
<dbReference type="EMBL" id="BRXW01000477">
    <property type="protein sequence ID" value="GMH58189.1"/>
    <property type="molecule type" value="Genomic_DNA"/>
</dbReference>
<feature type="chain" id="PRO_5040856104" description="tRNA pseudouridine synthase" evidence="7">
    <location>
        <begin position="22"/>
        <end position="278"/>
    </location>
</feature>
<dbReference type="GO" id="GO:0160147">
    <property type="term" value="F:tRNA pseudouridine(38-40) synthase activity"/>
    <property type="evidence" value="ECO:0007669"/>
    <property type="project" value="UniProtKB-EC"/>
</dbReference>
<dbReference type="InterPro" id="IPR020103">
    <property type="entry name" value="PsdUridine_synth_cat_dom_sf"/>
</dbReference>
<evidence type="ECO:0000256" key="2">
    <source>
        <dbReference type="ARBA" id="ARBA00022694"/>
    </source>
</evidence>
<reference evidence="10" key="1">
    <citation type="journal article" date="2023" name="Commun. Biol.">
        <title>Genome analysis of Parmales, the sister group of diatoms, reveals the evolutionary specialization of diatoms from phago-mixotrophs to photoautotrophs.</title>
        <authorList>
            <person name="Ban H."/>
            <person name="Sato S."/>
            <person name="Yoshikawa S."/>
            <person name="Yamada K."/>
            <person name="Nakamura Y."/>
            <person name="Ichinomiya M."/>
            <person name="Sato N."/>
            <person name="Blanc-Mathieu R."/>
            <person name="Endo H."/>
            <person name="Kuwata A."/>
            <person name="Ogata H."/>
        </authorList>
    </citation>
    <scope>NUCLEOTIDE SEQUENCE [LARGE SCALE GENOMIC DNA]</scope>
    <source>
        <strain evidence="10">NIES 3700</strain>
    </source>
</reference>
<accession>A0A9W7DVS7</accession>
<dbReference type="EC" id="5.4.99.12" evidence="6"/>
<keyword evidence="10" id="KW-1185">Reference proteome</keyword>
<evidence type="ECO:0000313" key="9">
    <source>
        <dbReference type="EMBL" id="GMH58189.1"/>
    </source>
</evidence>
<dbReference type="PANTHER" id="PTHR11142:SF0">
    <property type="entry name" value="TRNA PSEUDOURIDINE SYNTHASE-LIKE 1"/>
    <property type="match status" value="1"/>
</dbReference>
<name>A0A9W7DVS7_9STRA</name>